<proteinExistence type="predicted"/>
<evidence type="ECO:0000256" key="2">
    <source>
        <dbReference type="SAM" id="SignalP"/>
    </source>
</evidence>
<feature type="region of interest" description="Disordered" evidence="1">
    <location>
        <begin position="28"/>
        <end position="75"/>
    </location>
</feature>
<dbReference type="PANTHER" id="PTHR11851">
    <property type="entry name" value="METALLOPROTEASE"/>
    <property type="match status" value="1"/>
</dbReference>
<dbReference type="Gene3D" id="3.30.830.10">
    <property type="entry name" value="Metalloenzyme, LuxS/M16 peptidase-like"/>
    <property type="match status" value="2"/>
</dbReference>
<dbReference type="InterPro" id="IPR011765">
    <property type="entry name" value="Pept_M16_N"/>
</dbReference>
<dbReference type="RefSeq" id="WP_394828918.1">
    <property type="nucleotide sequence ID" value="NZ_CP089984.1"/>
</dbReference>
<accession>A0ABZ2M9W0</accession>
<feature type="signal peptide" evidence="2">
    <location>
        <begin position="1"/>
        <end position="22"/>
    </location>
</feature>
<gene>
    <name evidence="5" type="ORF">LZC94_18930</name>
</gene>
<evidence type="ECO:0000259" key="3">
    <source>
        <dbReference type="Pfam" id="PF00675"/>
    </source>
</evidence>
<dbReference type="InterPro" id="IPR007863">
    <property type="entry name" value="Peptidase_M16_C"/>
</dbReference>
<dbReference type="InterPro" id="IPR050361">
    <property type="entry name" value="MPP/UQCRC_Complex"/>
</dbReference>
<feature type="domain" description="Peptidase M16 N-terminal" evidence="3">
    <location>
        <begin position="93"/>
        <end position="227"/>
    </location>
</feature>
<feature type="compositionally biased region" description="Pro residues" evidence="1">
    <location>
        <begin position="29"/>
        <end position="51"/>
    </location>
</feature>
<dbReference type="InterPro" id="IPR011249">
    <property type="entry name" value="Metalloenz_LuxS/M16"/>
</dbReference>
<feature type="chain" id="PRO_5046645948" evidence="2">
    <location>
        <begin position="23"/>
        <end position="520"/>
    </location>
</feature>
<dbReference type="PANTHER" id="PTHR11851:SF224">
    <property type="entry name" value="PROCESSING PROTEASE"/>
    <property type="match status" value="1"/>
</dbReference>
<dbReference type="EMBL" id="CP089984">
    <property type="protein sequence ID" value="WXB19293.1"/>
    <property type="molecule type" value="Genomic_DNA"/>
</dbReference>
<evidence type="ECO:0000259" key="4">
    <source>
        <dbReference type="Pfam" id="PF05193"/>
    </source>
</evidence>
<protein>
    <submittedName>
        <fullName evidence="5">Insulinase family protein</fullName>
    </submittedName>
</protein>
<evidence type="ECO:0000313" key="5">
    <source>
        <dbReference type="EMBL" id="WXB19293.1"/>
    </source>
</evidence>
<name>A0ABZ2M9W0_9BACT</name>
<sequence length="520" mass="55345">MKRASLAAPSFLALSLAATLGAACGGTPKLPPAPLGPTPVAPPKPLEPAPQPAAARPDTPDAPFREKTPDEDGTVVFSAPKIESFRLKNGMRVLFVERHDLPIVSVRVTVKGGAGDYPSIRPGVTSFMGAMLEQGTKNRSALQLSDDYEEIGAQHGAWCSWDSCGSSVKVLSRHVDRALSILGDVLTHPIFAESEIERLRARRIAGLTQEKNQPGAMSQNAVAAALYGRNHPYGHSLSGRVEDAKGLTRPDVVKAYETIFAPKNATVIACGDITKQALAEKLEASLGTWTATAKGPAARSPQAPPASKSPRLVLVDKPGAAQSQVGLADVGVPMRNPDREALVVMNAILGGMFSSRINLNLREANHFTYGAGSRFAKRHGAGPFVAGGAMVADKTAAAVGELFREIRRMIDEDVKDSELADSKADIKHALPGQFETVSAVTQALDDIVVYDLPLDEYATLAKRIDAVTAKDVRRVAKKYLRPDALKVVIVGDRAKLESELVQTLRLGAPEARDAYGDPVQ</sequence>
<feature type="domain" description="Peptidase M16 C-terminal" evidence="4">
    <location>
        <begin position="247"/>
        <end position="423"/>
    </location>
</feature>
<reference evidence="5 6" key="1">
    <citation type="submission" date="2021-12" db="EMBL/GenBank/DDBJ databases">
        <title>Discovery of the Pendulisporaceae a myxobacterial family with distinct sporulation behavior and unique specialized metabolism.</title>
        <authorList>
            <person name="Garcia R."/>
            <person name="Popoff A."/>
            <person name="Bader C.D."/>
            <person name="Loehr J."/>
            <person name="Walesch S."/>
            <person name="Walt C."/>
            <person name="Boldt J."/>
            <person name="Bunk B."/>
            <person name="Haeckl F.J.F.P.J."/>
            <person name="Gunesch A.P."/>
            <person name="Birkelbach J."/>
            <person name="Nuebel U."/>
            <person name="Pietschmann T."/>
            <person name="Bach T."/>
            <person name="Mueller R."/>
        </authorList>
    </citation>
    <scope>NUCLEOTIDE SEQUENCE [LARGE SCALE GENOMIC DNA]</scope>
    <source>
        <strain evidence="5 6">MSr11954</strain>
    </source>
</reference>
<dbReference type="Pfam" id="PF05193">
    <property type="entry name" value="Peptidase_M16_C"/>
    <property type="match status" value="1"/>
</dbReference>
<evidence type="ECO:0000313" key="6">
    <source>
        <dbReference type="Proteomes" id="UP001370348"/>
    </source>
</evidence>
<dbReference type="Pfam" id="PF00675">
    <property type="entry name" value="Peptidase_M16"/>
    <property type="match status" value="1"/>
</dbReference>
<dbReference type="Proteomes" id="UP001370348">
    <property type="component" value="Chromosome"/>
</dbReference>
<keyword evidence="2" id="KW-0732">Signal</keyword>
<organism evidence="5 6">
    <name type="scientific">Pendulispora albinea</name>
    <dbReference type="NCBI Taxonomy" id="2741071"/>
    <lineage>
        <taxon>Bacteria</taxon>
        <taxon>Pseudomonadati</taxon>
        <taxon>Myxococcota</taxon>
        <taxon>Myxococcia</taxon>
        <taxon>Myxococcales</taxon>
        <taxon>Sorangiineae</taxon>
        <taxon>Pendulisporaceae</taxon>
        <taxon>Pendulispora</taxon>
    </lineage>
</organism>
<keyword evidence="6" id="KW-1185">Reference proteome</keyword>
<dbReference type="SUPFAM" id="SSF63411">
    <property type="entry name" value="LuxS/MPP-like metallohydrolase"/>
    <property type="match status" value="2"/>
</dbReference>
<dbReference type="PROSITE" id="PS51257">
    <property type="entry name" value="PROKAR_LIPOPROTEIN"/>
    <property type="match status" value="1"/>
</dbReference>
<evidence type="ECO:0000256" key="1">
    <source>
        <dbReference type="SAM" id="MobiDB-lite"/>
    </source>
</evidence>